<dbReference type="GeneTree" id="ENSGT00940000162558"/>
<keyword evidence="1" id="KW-0812">Transmembrane</keyword>
<keyword evidence="1" id="KW-0472">Membrane</keyword>
<dbReference type="InterPro" id="IPR007110">
    <property type="entry name" value="Ig-like_dom"/>
</dbReference>
<dbReference type="AlphaFoldDB" id="A0A5F8GMC5"/>
<dbReference type="InParanoid" id="A0A5F8GMC5"/>
<dbReference type="SMART" id="SM00409">
    <property type="entry name" value="IG"/>
    <property type="match status" value="1"/>
</dbReference>
<dbReference type="Bgee" id="ENSMODG00000047129">
    <property type="expression patterns" value="Expressed in blood and 7 other cell types or tissues"/>
</dbReference>
<evidence type="ECO:0000313" key="3">
    <source>
        <dbReference type="Ensembl" id="ENSMODP00000048301.1"/>
    </source>
</evidence>
<proteinExistence type="predicted"/>
<organism evidence="3 4">
    <name type="scientific">Monodelphis domestica</name>
    <name type="common">Gray short-tailed opossum</name>
    <dbReference type="NCBI Taxonomy" id="13616"/>
    <lineage>
        <taxon>Eukaryota</taxon>
        <taxon>Metazoa</taxon>
        <taxon>Chordata</taxon>
        <taxon>Craniata</taxon>
        <taxon>Vertebrata</taxon>
        <taxon>Euteleostomi</taxon>
        <taxon>Mammalia</taxon>
        <taxon>Metatheria</taxon>
        <taxon>Didelphimorphia</taxon>
        <taxon>Didelphidae</taxon>
        <taxon>Monodelphis</taxon>
    </lineage>
</organism>
<evidence type="ECO:0000313" key="4">
    <source>
        <dbReference type="Proteomes" id="UP000002280"/>
    </source>
</evidence>
<dbReference type="FunFam" id="2.60.40.10:FF:002427">
    <property type="entry name" value="Uncharacterized protein"/>
    <property type="match status" value="1"/>
</dbReference>
<dbReference type="InterPro" id="IPR013783">
    <property type="entry name" value="Ig-like_fold"/>
</dbReference>
<dbReference type="InterPro" id="IPR036179">
    <property type="entry name" value="Ig-like_dom_sf"/>
</dbReference>
<dbReference type="GO" id="GO:0006955">
    <property type="term" value="P:immune response"/>
    <property type="evidence" value="ECO:0000318"/>
    <property type="project" value="GO_Central"/>
</dbReference>
<dbReference type="SMART" id="SM00406">
    <property type="entry name" value="IGv"/>
    <property type="match status" value="1"/>
</dbReference>
<dbReference type="Pfam" id="PF07686">
    <property type="entry name" value="V-set"/>
    <property type="match status" value="1"/>
</dbReference>
<keyword evidence="1" id="KW-1133">Transmembrane helix</keyword>
<keyword evidence="4" id="KW-1185">Reference proteome</keyword>
<dbReference type="InterPro" id="IPR013106">
    <property type="entry name" value="Ig_V-set"/>
</dbReference>
<dbReference type="InterPro" id="IPR050150">
    <property type="entry name" value="IgV_Light_Chain"/>
</dbReference>
<dbReference type="InterPro" id="IPR003599">
    <property type="entry name" value="Ig_sub"/>
</dbReference>
<feature type="transmembrane region" description="Helical" evidence="1">
    <location>
        <begin position="53"/>
        <end position="75"/>
    </location>
</feature>
<accession>A0A5F8GMC5</accession>
<reference evidence="3 4" key="1">
    <citation type="journal article" date="2007" name="Nature">
        <title>Genome of the marsupial Monodelphis domestica reveals innovation in non-coding sequences.</title>
        <authorList>
            <person name="Mikkelsen T.S."/>
            <person name="Wakefield M.J."/>
            <person name="Aken B."/>
            <person name="Amemiya C.T."/>
            <person name="Chang J.L."/>
            <person name="Duke S."/>
            <person name="Garber M."/>
            <person name="Gentles A.J."/>
            <person name="Goodstadt L."/>
            <person name="Heger A."/>
            <person name="Jurka J."/>
            <person name="Kamal M."/>
            <person name="Mauceli E."/>
            <person name="Searle S.M."/>
            <person name="Sharpe T."/>
            <person name="Baker M.L."/>
            <person name="Batzer M.A."/>
            <person name="Benos P.V."/>
            <person name="Belov K."/>
            <person name="Clamp M."/>
            <person name="Cook A."/>
            <person name="Cuff J."/>
            <person name="Das R."/>
            <person name="Davidow L."/>
            <person name="Deakin J.E."/>
            <person name="Fazzari M.J."/>
            <person name="Glass J.L."/>
            <person name="Grabherr M."/>
            <person name="Greally J.M."/>
            <person name="Gu W."/>
            <person name="Hore T.A."/>
            <person name="Huttley G.A."/>
            <person name="Kleber M."/>
            <person name="Jirtle R.L."/>
            <person name="Koina E."/>
            <person name="Lee J.T."/>
            <person name="Mahony S."/>
            <person name="Marra M.A."/>
            <person name="Miller R.D."/>
            <person name="Nicholls R.D."/>
            <person name="Oda M."/>
            <person name="Papenfuss A.T."/>
            <person name="Parra Z.E."/>
            <person name="Pollock D.D."/>
            <person name="Ray D.A."/>
            <person name="Schein J.E."/>
            <person name="Speed T.P."/>
            <person name="Thompson K."/>
            <person name="VandeBerg J.L."/>
            <person name="Wade C.M."/>
            <person name="Walker J.A."/>
            <person name="Waters P.D."/>
            <person name="Webber C."/>
            <person name="Weidman J.R."/>
            <person name="Xie X."/>
            <person name="Zody M.C."/>
            <person name="Baldwin J."/>
            <person name="Abdouelleil A."/>
            <person name="Abdulkadir J."/>
            <person name="Abebe A."/>
            <person name="Abera B."/>
            <person name="Abreu J."/>
            <person name="Acer S.C."/>
            <person name="Aftuck L."/>
            <person name="Alexander A."/>
            <person name="An P."/>
            <person name="Anderson E."/>
            <person name="Anderson S."/>
            <person name="Arachi H."/>
            <person name="Azer M."/>
            <person name="Bachantsang P."/>
            <person name="Barry A."/>
            <person name="Bayul T."/>
            <person name="Berlin A."/>
            <person name="Bessette D."/>
            <person name="Bloom T."/>
            <person name="Bloom T."/>
            <person name="Boguslavskiy L."/>
            <person name="Bonnet C."/>
            <person name="Boukhgalter B."/>
            <person name="Bourzgui I."/>
            <person name="Brown A."/>
            <person name="Cahill P."/>
            <person name="Channer S."/>
            <person name="Cheshatsang Y."/>
            <person name="Chuda L."/>
            <person name="Citroen M."/>
            <person name="Collymore A."/>
            <person name="Cooke P."/>
            <person name="Costello M."/>
            <person name="D'Aco K."/>
            <person name="Daza R."/>
            <person name="De Haan G."/>
            <person name="DeGray S."/>
            <person name="DeMaso C."/>
            <person name="Dhargay N."/>
            <person name="Dooley K."/>
            <person name="Dooley E."/>
            <person name="Doricent M."/>
            <person name="Dorje P."/>
            <person name="Dorjee K."/>
            <person name="Dupes A."/>
            <person name="Elong R."/>
            <person name="Falk J."/>
            <person name="Farina A."/>
            <person name="Faro S."/>
            <person name="Ferguson D."/>
            <person name="Fisher S."/>
            <person name="Foley C.D."/>
            <person name="Franke A."/>
            <person name="Friedrich D."/>
            <person name="Gadbois L."/>
            <person name="Gearin G."/>
            <person name="Gearin C.R."/>
            <person name="Giannoukos G."/>
            <person name="Goode T."/>
            <person name="Graham J."/>
            <person name="Grandbois E."/>
            <person name="Grewal S."/>
            <person name="Gyaltsen K."/>
            <person name="Hafez N."/>
            <person name="Hagos B."/>
            <person name="Hall J."/>
            <person name="Henson C."/>
            <person name="Hollinger A."/>
            <person name="Honan T."/>
            <person name="Huard M.D."/>
            <person name="Hughes L."/>
            <person name="Hurhula B."/>
            <person name="Husby M.E."/>
            <person name="Kamat A."/>
            <person name="Kanga B."/>
            <person name="Kashin S."/>
            <person name="Khazanovich D."/>
            <person name="Kisner P."/>
            <person name="Lance K."/>
            <person name="Lara M."/>
            <person name="Lee W."/>
            <person name="Lennon N."/>
            <person name="Letendre F."/>
            <person name="LeVine R."/>
            <person name="Lipovsky A."/>
            <person name="Liu X."/>
            <person name="Liu J."/>
            <person name="Liu S."/>
            <person name="Lokyitsang T."/>
            <person name="Lokyitsang Y."/>
            <person name="Lubonja R."/>
            <person name="Lui A."/>
            <person name="MacDonald P."/>
            <person name="Magnisalis V."/>
            <person name="Maru K."/>
            <person name="Matthews C."/>
            <person name="McCusker W."/>
            <person name="McDonough S."/>
            <person name="Mehta T."/>
            <person name="Meldrim J."/>
            <person name="Meneus L."/>
            <person name="Mihai O."/>
            <person name="Mihalev A."/>
            <person name="Mihova T."/>
            <person name="Mittelman R."/>
            <person name="Mlenga V."/>
            <person name="Montmayeur A."/>
            <person name="Mulrain L."/>
            <person name="Navidi A."/>
            <person name="Naylor J."/>
            <person name="Negash T."/>
            <person name="Nguyen T."/>
            <person name="Nguyen N."/>
            <person name="Nicol R."/>
            <person name="Norbu C."/>
            <person name="Norbu N."/>
            <person name="Novod N."/>
            <person name="O'Neill B."/>
            <person name="Osman S."/>
            <person name="Markiewicz E."/>
            <person name="Oyono O.L."/>
            <person name="Patti C."/>
            <person name="Phunkhang P."/>
            <person name="Pierre F."/>
            <person name="Priest M."/>
            <person name="Raghuraman S."/>
            <person name="Rege F."/>
            <person name="Reyes R."/>
            <person name="Rise C."/>
            <person name="Rogov P."/>
            <person name="Ross K."/>
            <person name="Ryan E."/>
            <person name="Settipalli S."/>
            <person name="Shea T."/>
            <person name="Sherpa N."/>
            <person name="Shi L."/>
            <person name="Shih D."/>
            <person name="Sparrow T."/>
            <person name="Spaulding J."/>
            <person name="Stalker J."/>
            <person name="Stange-Thomann N."/>
            <person name="Stavropoulos S."/>
            <person name="Stone C."/>
            <person name="Strader C."/>
            <person name="Tesfaye S."/>
            <person name="Thomson T."/>
            <person name="Thoulutsang Y."/>
            <person name="Thoulutsang D."/>
            <person name="Topham K."/>
            <person name="Topping I."/>
            <person name="Tsamla T."/>
            <person name="Vassiliev H."/>
            <person name="Vo A."/>
            <person name="Wangchuk T."/>
            <person name="Wangdi T."/>
            <person name="Weiand M."/>
            <person name="Wilkinson J."/>
            <person name="Wilson A."/>
            <person name="Yadav S."/>
            <person name="Young G."/>
            <person name="Yu Q."/>
            <person name="Zembek L."/>
            <person name="Zhong D."/>
            <person name="Zimmer A."/>
            <person name="Zwirko Z."/>
            <person name="Jaffe D.B."/>
            <person name="Alvarez P."/>
            <person name="Brockman W."/>
            <person name="Butler J."/>
            <person name="Chin C."/>
            <person name="Gnerre S."/>
            <person name="MacCallum I."/>
            <person name="Graves J.A."/>
            <person name="Ponting C.P."/>
            <person name="Breen M."/>
            <person name="Samollow P.B."/>
            <person name="Lander E.S."/>
            <person name="Lindblad-Toh K."/>
        </authorList>
    </citation>
    <scope>NUCLEOTIDE SEQUENCE [LARGE SCALE GENOMIC DNA]</scope>
</reference>
<sequence>MRCPTSSSLEQGKICMRSTTSLRVQRGYKRMPAESCIDWGASTHGVLGGASTMAWTLLLFQLLTLCIGSMAAYVVTQPPSVSMSLGERVSLSCDGDGIGNHLVSWYQLKPGQAILPLIYEDSYRPEGIPERFSGSNSGNTATLSISGLQAEDEADYYCFASGSNGIHSGTD</sequence>
<dbReference type="STRING" id="13616.ENSMODP00000048301"/>
<reference evidence="3" key="3">
    <citation type="submission" date="2025-09" db="UniProtKB">
        <authorList>
            <consortium name="Ensembl"/>
        </authorList>
    </citation>
    <scope>IDENTIFICATION</scope>
</reference>
<feature type="domain" description="Ig-like" evidence="2">
    <location>
        <begin position="72"/>
        <end position="171"/>
    </location>
</feature>
<dbReference type="FunCoup" id="A0A5F8GMC5">
    <property type="interactions" value="386"/>
</dbReference>
<dbReference type="Ensembl" id="ENSMODT00000052253.1">
    <property type="protein sequence ID" value="ENSMODP00000048301.1"/>
    <property type="gene ID" value="ENSMODG00000047129.1"/>
</dbReference>
<dbReference type="Gene3D" id="2.60.40.10">
    <property type="entry name" value="Immunoglobulins"/>
    <property type="match status" value="1"/>
</dbReference>
<evidence type="ECO:0000256" key="1">
    <source>
        <dbReference type="SAM" id="Phobius"/>
    </source>
</evidence>
<dbReference type="GO" id="GO:0019814">
    <property type="term" value="C:immunoglobulin complex"/>
    <property type="evidence" value="ECO:0000318"/>
    <property type="project" value="GO_Central"/>
</dbReference>
<dbReference type="PROSITE" id="PS50835">
    <property type="entry name" value="IG_LIKE"/>
    <property type="match status" value="1"/>
</dbReference>
<evidence type="ECO:0000259" key="2">
    <source>
        <dbReference type="PROSITE" id="PS50835"/>
    </source>
</evidence>
<dbReference type="PANTHER" id="PTHR23267">
    <property type="entry name" value="IMMUNOGLOBULIN LIGHT CHAIN"/>
    <property type="match status" value="1"/>
</dbReference>
<name>A0A5F8GMC5_MONDO</name>
<dbReference type="SUPFAM" id="SSF48726">
    <property type="entry name" value="Immunoglobulin"/>
    <property type="match status" value="1"/>
</dbReference>
<dbReference type="Proteomes" id="UP000002280">
    <property type="component" value="Chromosome 3"/>
</dbReference>
<reference evidence="3" key="2">
    <citation type="submission" date="2025-08" db="UniProtKB">
        <authorList>
            <consortium name="Ensembl"/>
        </authorList>
    </citation>
    <scope>IDENTIFICATION</scope>
</reference>
<protein>
    <recommendedName>
        <fullName evidence="2">Ig-like domain-containing protein</fullName>
    </recommendedName>
</protein>